<evidence type="ECO:0000313" key="2">
    <source>
        <dbReference type="EMBL" id="XCI29789.1"/>
    </source>
</evidence>
<gene>
    <name evidence="2" type="ORF">PRVXH_001132</name>
</gene>
<protein>
    <submittedName>
        <fullName evidence="2">Uncharacterized protein</fullName>
    </submittedName>
</protein>
<feature type="chain" id="PRO_5043874050" evidence="1">
    <location>
        <begin position="25"/>
        <end position="64"/>
    </location>
</feature>
<sequence length="64" mass="7364">MNKKVLAALLYLLFLYSFFTLAHAGLEEVYGDQPAVLRLNRGDGQIEILGRKFQYPFVDTHVFD</sequence>
<dbReference type="EMBL" id="CP159485">
    <property type="protein sequence ID" value="XCI29789.1"/>
    <property type="molecule type" value="Genomic_DNA"/>
</dbReference>
<reference evidence="2" key="1">
    <citation type="journal article" date="2018" name="Antonie Van Leeuwenhoek">
        <title>Proteinivorax hydrogeniformans sp. nov., an anaerobic, haloalkaliphilic bacterium fermenting proteinaceous compounds with high hydrogen production.</title>
        <authorList>
            <person name="Boltyanskaya Y."/>
            <person name="Detkova E."/>
            <person name="Pimenov N."/>
            <person name="Kevbrin V."/>
        </authorList>
    </citation>
    <scope>NUCLEOTIDE SEQUENCE</scope>
    <source>
        <strain evidence="2">Z-710</strain>
    </source>
</reference>
<organism evidence="2">
    <name type="scientific">Proteinivorax hydrogeniformans</name>
    <dbReference type="NCBI Taxonomy" id="1826727"/>
    <lineage>
        <taxon>Bacteria</taxon>
        <taxon>Bacillati</taxon>
        <taxon>Bacillota</taxon>
        <taxon>Clostridia</taxon>
        <taxon>Eubacteriales</taxon>
        <taxon>Proteinivoracaceae</taxon>
        <taxon>Proteinivorax</taxon>
    </lineage>
</organism>
<evidence type="ECO:0000256" key="1">
    <source>
        <dbReference type="SAM" id="SignalP"/>
    </source>
</evidence>
<feature type="signal peptide" evidence="1">
    <location>
        <begin position="1"/>
        <end position="24"/>
    </location>
</feature>
<proteinExistence type="predicted"/>
<name>A0AAU8HWR0_9FIRM</name>
<reference evidence="2" key="2">
    <citation type="submission" date="2024-06" db="EMBL/GenBank/DDBJ databases">
        <authorList>
            <person name="Petrova K.O."/>
            <person name="Toshchakov S.V."/>
            <person name="Boltjanskaja Y.V."/>
            <person name="Kevbrin V.V."/>
        </authorList>
    </citation>
    <scope>NUCLEOTIDE SEQUENCE</scope>
    <source>
        <strain evidence="2">Z-710</strain>
    </source>
</reference>
<dbReference type="AlphaFoldDB" id="A0AAU8HWR0"/>
<dbReference type="RefSeq" id="WP_353894336.1">
    <property type="nucleotide sequence ID" value="NZ_CP159485.1"/>
</dbReference>
<accession>A0AAU8HWR0</accession>
<keyword evidence="1" id="KW-0732">Signal</keyword>